<reference evidence="1 2" key="1">
    <citation type="submission" date="2020-10" db="EMBL/GenBank/DDBJ databases">
        <title>The Coptis chinensis genome and diversification of protoberbering-type alkaloids.</title>
        <authorList>
            <person name="Wang B."/>
            <person name="Shu S."/>
            <person name="Song C."/>
            <person name="Liu Y."/>
        </authorList>
    </citation>
    <scope>NUCLEOTIDE SEQUENCE [LARGE SCALE GENOMIC DNA]</scope>
    <source>
        <strain evidence="1">HL-2020</strain>
        <tissue evidence="1">Leaf</tissue>
    </source>
</reference>
<accession>A0A835LRD7</accession>
<evidence type="ECO:0000313" key="1">
    <source>
        <dbReference type="EMBL" id="KAF9602062.1"/>
    </source>
</evidence>
<dbReference type="OrthoDB" id="10265862at2759"/>
<evidence type="ECO:0000313" key="2">
    <source>
        <dbReference type="Proteomes" id="UP000631114"/>
    </source>
</evidence>
<gene>
    <name evidence="1" type="ORF">IFM89_024829</name>
</gene>
<dbReference type="AlphaFoldDB" id="A0A835LRD7"/>
<name>A0A835LRD7_9MAGN</name>
<proteinExistence type="predicted"/>
<organism evidence="1 2">
    <name type="scientific">Coptis chinensis</name>
    <dbReference type="NCBI Taxonomy" id="261450"/>
    <lineage>
        <taxon>Eukaryota</taxon>
        <taxon>Viridiplantae</taxon>
        <taxon>Streptophyta</taxon>
        <taxon>Embryophyta</taxon>
        <taxon>Tracheophyta</taxon>
        <taxon>Spermatophyta</taxon>
        <taxon>Magnoliopsida</taxon>
        <taxon>Ranunculales</taxon>
        <taxon>Ranunculaceae</taxon>
        <taxon>Coptidoideae</taxon>
        <taxon>Coptis</taxon>
    </lineage>
</organism>
<protein>
    <submittedName>
        <fullName evidence="1">Uncharacterized protein</fullName>
    </submittedName>
</protein>
<comment type="caution">
    <text evidence="1">The sequence shown here is derived from an EMBL/GenBank/DDBJ whole genome shotgun (WGS) entry which is preliminary data.</text>
</comment>
<sequence length="78" mass="9145">MQALLVQLAMKFEVCIRSEKKGKSTCVVSTTRYFTMYIKVRVTCTFLHIDRLKFEYGVWHVLPRMHRCHGGHGRPGME</sequence>
<dbReference type="Proteomes" id="UP000631114">
    <property type="component" value="Unassembled WGS sequence"/>
</dbReference>
<dbReference type="EMBL" id="JADFTS010000006">
    <property type="protein sequence ID" value="KAF9602062.1"/>
    <property type="molecule type" value="Genomic_DNA"/>
</dbReference>
<keyword evidence="2" id="KW-1185">Reference proteome</keyword>